<keyword evidence="11" id="KW-1185">Reference proteome</keyword>
<evidence type="ECO:0000256" key="1">
    <source>
        <dbReference type="ARBA" id="ARBA00004123"/>
    </source>
</evidence>
<keyword evidence="4" id="KW-0347">Helicase</keyword>
<comment type="caution">
    <text evidence="10">The sequence shown here is derived from an EMBL/GenBank/DDBJ whole genome shotgun (WGS) entry which is preliminary data.</text>
</comment>
<dbReference type="Proteomes" id="UP000823941">
    <property type="component" value="Chromosome 22"/>
</dbReference>
<protein>
    <recommendedName>
        <fullName evidence="9">SNF2 N-terminal domain-containing protein</fullName>
    </recommendedName>
</protein>
<dbReference type="InterPro" id="IPR000330">
    <property type="entry name" value="SNF2_N"/>
</dbReference>
<feature type="compositionally biased region" description="Basic and acidic residues" evidence="8">
    <location>
        <begin position="693"/>
        <end position="709"/>
    </location>
</feature>
<evidence type="ECO:0000256" key="8">
    <source>
        <dbReference type="SAM" id="MobiDB-lite"/>
    </source>
</evidence>
<gene>
    <name evidence="10" type="ORF">JYU34_016330</name>
</gene>
<sequence>MDNAGVKKLVTSMKGSEGMKSEESDDEVWDSDDDDDTIARIQRAHYAATAAAGRRRTAPAPRPRAMSQKRKMEAVKTFQDFTKRLKKDTGIRIRGLVGNNVLELADFSSEEEAKSDSDGLSEEEFVVNPSAVEELDEENESYIDPETGDIVERKKTSPAKPPPKAEVVEEKPTLQESPPPEKEKETEKVEAPEVDEAVDDDPLDTVADEEGDPEDDETADMEGDEETENSQEPQTLSINDILNEGNMDREANVEMLAEVEGSECTEKTAEELLGMKAEETSQDQDYDGTKDPVEGEKPAGVEGEDADKDKSEEQKAEGDDDKKAGALNVRRNIREVMDEKQLDASTLAAQRQESERLARVQEQQRIIREVQRQIAINRQNKVHQKTMSLLQGGSSILKKGVAGNKLNLPNTVLVKLPSGEMKKTTMKQGQVEVTRVKATTSGPPPKKPEQKTDKKEVVEIVDSSSGEESSSSSSDSDDCIMLSDSEVPPSPEAEDDPNNSGLHVNDAYNLPDEQGRVLINLGHAESEQDIFLAPQIARIIKPHQIGGVRFLFDNIIESVDRFATSTGFGCILAHSMGLGKTLQIVCFTDIFLRHTTSKTVLCIMPINTLQNWVAEFNKWLPLDPTNNPLAAQGEVRPRNFPIYVLNDSHKTLQMRAKVVKDWTTTGGVLMIGYELYRLLSMKKDKKPRKTRKKKDDDKDKDDKKDKPELANDDTQVGDRKMTSVTRQLGIQGGLAGIPEVNGAFRLKLGLGQIDIRYLRTL</sequence>
<dbReference type="SUPFAM" id="SSF52540">
    <property type="entry name" value="P-loop containing nucleoside triphosphate hydrolases"/>
    <property type="match status" value="1"/>
</dbReference>
<feature type="region of interest" description="Disordered" evidence="8">
    <location>
        <begin position="48"/>
        <end position="73"/>
    </location>
</feature>
<dbReference type="PANTHER" id="PTHR45797:SF1">
    <property type="entry name" value="HELICASE ARIP4"/>
    <property type="match status" value="1"/>
</dbReference>
<dbReference type="InterPro" id="IPR038718">
    <property type="entry name" value="SNF2-like_sf"/>
</dbReference>
<dbReference type="InterPro" id="IPR027417">
    <property type="entry name" value="P-loop_NTPase"/>
</dbReference>
<dbReference type="PANTHER" id="PTHR45797">
    <property type="entry name" value="RAD54-LIKE"/>
    <property type="match status" value="1"/>
</dbReference>
<keyword evidence="6" id="KW-0238">DNA-binding</keyword>
<proteinExistence type="inferred from homology"/>
<keyword evidence="3" id="KW-0547">Nucleotide-binding</keyword>
<keyword evidence="7" id="KW-0539">Nucleus</keyword>
<feature type="compositionally biased region" description="Acidic residues" evidence="8">
    <location>
        <begin position="133"/>
        <end position="149"/>
    </location>
</feature>
<feature type="domain" description="SNF2 N-terminal" evidence="9">
    <location>
        <begin position="543"/>
        <end position="676"/>
    </location>
</feature>
<evidence type="ECO:0000313" key="11">
    <source>
        <dbReference type="Proteomes" id="UP000823941"/>
    </source>
</evidence>
<feature type="compositionally biased region" description="Low complexity" evidence="8">
    <location>
        <begin position="462"/>
        <end position="485"/>
    </location>
</feature>
<dbReference type="Pfam" id="PF00176">
    <property type="entry name" value="SNF2-rel_dom"/>
    <property type="match status" value="1"/>
</dbReference>
<accession>A0ABQ7Q2E0</accession>
<evidence type="ECO:0000313" key="10">
    <source>
        <dbReference type="EMBL" id="KAG7299384.1"/>
    </source>
</evidence>
<keyword evidence="4" id="KW-0378">Hydrolase</keyword>
<keyword evidence="5" id="KW-0067">ATP-binding</keyword>
<evidence type="ECO:0000256" key="4">
    <source>
        <dbReference type="ARBA" id="ARBA00022806"/>
    </source>
</evidence>
<feature type="compositionally biased region" description="Polar residues" evidence="8">
    <location>
        <begin position="230"/>
        <end position="240"/>
    </location>
</feature>
<dbReference type="EMBL" id="JAHIBW010000022">
    <property type="protein sequence ID" value="KAG7299384.1"/>
    <property type="molecule type" value="Genomic_DNA"/>
</dbReference>
<organism evidence="10 11">
    <name type="scientific">Plutella xylostella</name>
    <name type="common">Diamondback moth</name>
    <name type="synonym">Plutella maculipennis</name>
    <dbReference type="NCBI Taxonomy" id="51655"/>
    <lineage>
        <taxon>Eukaryota</taxon>
        <taxon>Metazoa</taxon>
        <taxon>Ecdysozoa</taxon>
        <taxon>Arthropoda</taxon>
        <taxon>Hexapoda</taxon>
        <taxon>Insecta</taxon>
        <taxon>Pterygota</taxon>
        <taxon>Neoptera</taxon>
        <taxon>Endopterygota</taxon>
        <taxon>Lepidoptera</taxon>
        <taxon>Glossata</taxon>
        <taxon>Ditrysia</taxon>
        <taxon>Yponomeutoidea</taxon>
        <taxon>Plutellidae</taxon>
        <taxon>Plutella</taxon>
    </lineage>
</organism>
<feature type="region of interest" description="Disordered" evidence="8">
    <location>
        <begin position="686"/>
        <end position="720"/>
    </location>
</feature>
<feature type="compositionally biased region" description="Acidic residues" evidence="8">
    <location>
        <begin position="192"/>
        <end position="229"/>
    </location>
</feature>
<feature type="compositionally biased region" description="Basic and acidic residues" evidence="8">
    <location>
        <begin position="166"/>
        <end position="191"/>
    </location>
</feature>
<feature type="region of interest" description="Disordered" evidence="8">
    <location>
        <begin position="1"/>
        <end position="33"/>
    </location>
</feature>
<feature type="compositionally biased region" description="Basic and acidic residues" evidence="8">
    <location>
        <begin position="307"/>
        <end position="324"/>
    </location>
</feature>
<feature type="region of interest" description="Disordered" evidence="8">
    <location>
        <begin position="104"/>
        <end position="329"/>
    </location>
</feature>
<feature type="compositionally biased region" description="Basic and acidic residues" evidence="8">
    <location>
        <begin position="446"/>
        <end position="458"/>
    </location>
</feature>
<reference evidence="10 11" key="1">
    <citation type="submission" date="2021-06" db="EMBL/GenBank/DDBJ databases">
        <title>A haploid diamondback moth (Plutella xylostella L.) genome assembly resolves 31 chromosomes and identifies a diamide resistance mutation.</title>
        <authorList>
            <person name="Ward C.M."/>
            <person name="Perry K.D."/>
            <person name="Baker G."/>
            <person name="Powis K."/>
            <person name="Heckel D.G."/>
            <person name="Baxter S.W."/>
        </authorList>
    </citation>
    <scope>NUCLEOTIDE SEQUENCE [LARGE SCALE GENOMIC DNA]</scope>
    <source>
        <strain evidence="10 11">LV</strain>
        <tissue evidence="10">Single pupa</tissue>
    </source>
</reference>
<feature type="region of interest" description="Disordered" evidence="8">
    <location>
        <begin position="422"/>
        <end position="507"/>
    </location>
</feature>
<comment type="similarity">
    <text evidence="2">Belongs to the SNF2/RAD54 helicase family.</text>
</comment>
<evidence type="ECO:0000256" key="3">
    <source>
        <dbReference type="ARBA" id="ARBA00022741"/>
    </source>
</evidence>
<evidence type="ECO:0000256" key="7">
    <source>
        <dbReference type="ARBA" id="ARBA00023242"/>
    </source>
</evidence>
<feature type="compositionally biased region" description="Acidic residues" evidence="8">
    <location>
        <begin position="23"/>
        <end position="33"/>
    </location>
</feature>
<evidence type="ECO:0000259" key="9">
    <source>
        <dbReference type="Pfam" id="PF00176"/>
    </source>
</evidence>
<dbReference type="Gene3D" id="3.40.50.10810">
    <property type="entry name" value="Tandem AAA-ATPase domain"/>
    <property type="match status" value="1"/>
</dbReference>
<evidence type="ECO:0000256" key="2">
    <source>
        <dbReference type="ARBA" id="ARBA00007025"/>
    </source>
</evidence>
<evidence type="ECO:0000256" key="6">
    <source>
        <dbReference type="ARBA" id="ARBA00023125"/>
    </source>
</evidence>
<feature type="compositionally biased region" description="Basic and acidic residues" evidence="8">
    <location>
        <begin position="287"/>
        <end position="299"/>
    </location>
</feature>
<name>A0ABQ7Q2E0_PLUXY</name>
<comment type="subcellular location">
    <subcellularLocation>
        <location evidence="1">Nucleus</location>
    </subcellularLocation>
</comment>
<evidence type="ECO:0000256" key="5">
    <source>
        <dbReference type="ARBA" id="ARBA00022840"/>
    </source>
</evidence>
<dbReference type="InterPro" id="IPR044574">
    <property type="entry name" value="ARIP4-like"/>
</dbReference>